<evidence type="ECO:0000256" key="9">
    <source>
        <dbReference type="ARBA" id="ARBA00022516"/>
    </source>
</evidence>
<keyword evidence="17" id="KW-1208">Phospholipid metabolism</keyword>
<keyword evidence="15 19" id="KW-0472">Membrane</keyword>
<keyword evidence="10 18" id="KW-0808">Transferase</keyword>
<dbReference type="RefSeq" id="WP_380691084.1">
    <property type="nucleotide sequence ID" value="NZ_JBHRSS010000008.1"/>
</dbReference>
<dbReference type="PROSITE" id="PS01315">
    <property type="entry name" value="CDS"/>
    <property type="match status" value="1"/>
</dbReference>
<keyword evidence="21" id="KW-1185">Reference proteome</keyword>
<evidence type="ECO:0000256" key="6">
    <source>
        <dbReference type="ARBA" id="ARBA00012487"/>
    </source>
</evidence>
<evidence type="ECO:0000256" key="16">
    <source>
        <dbReference type="ARBA" id="ARBA00023209"/>
    </source>
</evidence>
<feature type="transmembrane region" description="Helical" evidence="19">
    <location>
        <begin position="182"/>
        <end position="203"/>
    </location>
</feature>
<comment type="pathway">
    <text evidence="4">Lipid metabolism.</text>
</comment>
<comment type="pathway">
    <text evidence="3 18">Phospholipid metabolism; CDP-diacylglycerol biosynthesis; CDP-diacylglycerol from sn-glycerol 3-phosphate: step 3/3.</text>
</comment>
<feature type="transmembrane region" description="Helical" evidence="19">
    <location>
        <begin position="141"/>
        <end position="161"/>
    </location>
</feature>
<evidence type="ECO:0000256" key="10">
    <source>
        <dbReference type="ARBA" id="ARBA00022679"/>
    </source>
</evidence>
<dbReference type="Proteomes" id="UP001595462">
    <property type="component" value="Unassembled WGS sequence"/>
</dbReference>
<dbReference type="PANTHER" id="PTHR46382">
    <property type="entry name" value="PHOSPHATIDATE CYTIDYLYLTRANSFERASE"/>
    <property type="match status" value="1"/>
</dbReference>
<feature type="transmembrane region" description="Helical" evidence="19">
    <location>
        <begin position="115"/>
        <end position="135"/>
    </location>
</feature>
<evidence type="ECO:0000256" key="2">
    <source>
        <dbReference type="ARBA" id="ARBA00004651"/>
    </source>
</evidence>
<comment type="catalytic activity">
    <reaction evidence="1 18">
        <text>a 1,2-diacyl-sn-glycero-3-phosphate + CTP + H(+) = a CDP-1,2-diacyl-sn-glycerol + diphosphate</text>
        <dbReference type="Rhea" id="RHEA:16229"/>
        <dbReference type="ChEBI" id="CHEBI:15378"/>
        <dbReference type="ChEBI" id="CHEBI:33019"/>
        <dbReference type="ChEBI" id="CHEBI:37563"/>
        <dbReference type="ChEBI" id="CHEBI:58332"/>
        <dbReference type="ChEBI" id="CHEBI:58608"/>
        <dbReference type="EC" id="2.7.7.41"/>
    </reaction>
</comment>
<keyword evidence="13 19" id="KW-1133">Transmembrane helix</keyword>
<evidence type="ECO:0000256" key="19">
    <source>
        <dbReference type="SAM" id="Phobius"/>
    </source>
</evidence>
<dbReference type="PANTHER" id="PTHR46382:SF1">
    <property type="entry name" value="PHOSPHATIDATE CYTIDYLYLTRANSFERASE"/>
    <property type="match status" value="1"/>
</dbReference>
<dbReference type="EMBL" id="JBHRSS010000008">
    <property type="protein sequence ID" value="MFC3105545.1"/>
    <property type="molecule type" value="Genomic_DNA"/>
</dbReference>
<evidence type="ECO:0000256" key="15">
    <source>
        <dbReference type="ARBA" id="ARBA00023136"/>
    </source>
</evidence>
<sequence length="276" mass="29516">MLITRVVTALALVPLVVLGILFLPTVAIALIFAALMLLGAWEWGGLLRLAQPGRTGFVVAVAVVMGLVALLCNDNFALGAENLFIGLACLWWLAAIYWVMRFPDGWAATIGRRDIGLLVGVIALVAPVAAITYLHQSDDGALLLLTFFFLIWAADTGAYFAGRTLGRHKLAPRVSPGKTREGAVGGVVAAVLLAWVGAWVLGYDATRTLAFMFLGGWIALISIVGDLTISMFKRHAQLKDSGRLFPGHGGVLDRLDSVLAAAPWFVAGLHWLPSQF</sequence>
<evidence type="ECO:0000313" key="20">
    <source>
        <dbReference type="EMBL" id="MFC3105545.1"/>
    </source>
</evidence>
<evidence type="ECO:0000256" key="13">
    <source>
        <dbReference type="ARBA" id="ARBA00022989"/>
    </source>
</evidence>
<comment type="subcellular location">
    <subcellularLocation>
        <location evidence="2">Cell membrane</location>
        <topology evidence="2">Multi-pass membrane protein</topology>
    </subcellularLocation>
</comment>
<evidence type="ECO:0000256" key="4">
    <source>
        <dbReference type="ARBA" id="ARBA00005189"/>
    </source>
</evidence>
<evidence type="ECO:0000256" key="12">
    <source>
        <dbReference type="ARBA" id="ARBA00022695"/>
    </source>
</evidence>
<keyword evidence="9" id="KW-0444">Lipid biosynthesis</keyword>
<keyword evidence="16" id="KW-0594">Phospholipid biosynthesis</keyword>
<evidence type="ECO:0000256" key="5">
    <source>
        <dbReference type="ARBA" id="ARBA00010185"/>
    </source>
</evidence>
<keyword evidence="12 18" id="KW-0548">Nucleotidyltransferase</keyword>
<proteinExistence type="inferred from homology"/>
<feature type="transmembrane region" description="Helical" evidence="19">
    <location>
        <begin position="83"/>
        <end position="103"/>
    </location>
</feature>
<keyword evidence="8" id="KW-1003">Cell membrane</keyword>
<evidence type="ECO:0000256" key="7">
    <source>
        <dbReference type="ARBA" id="ARBA00019373"/>
    </source>
</evidence>
<feature type="transmembrane region" description="Helical" evidence="19">
    <location>
        <begin position="209"/>
        <end position="229"/>
    </location>
</feature>
<comment type="caution">
    <text evidence="20">The sequence shown here is derived from an EMBL/GenBank/DDBJ whole genome shotgun (WGS) entry which is preliminary data.</text>
</comment>
<comment type="similarity">
    <text evidence="5 18">Belongs to the CDS family.</text>
</comment>
<feature type="transmembrane region" description="Helical" evidence="19">
    <location>
        <begin position="53"/>
        <end position="71"/>
    </location>
</feature>
<protein>
    <recommendedName>
        <fullName evidence="7 18">Phosphatidate cytidylyltransferase</fullName>
        <ecNumber evidence="6 18">2.7.7.41</ecNumber>
    </recommendedName>
</protein>
<reference evidence="21" key="1">
    <citation type="journal article" date="2019" name="Int. J. Syst. Evol. Microbiol.">
        <title>The Global Catalogue of Microorganisms (GCM) 10K type strain sequencing project: providing services to taxonomists for standard genome sequencing and annotation.</title>
        <authorList>
            <consortium name="The Broad Institute Genomics Platform"/>
            <consortium name="The Broad Institute Genome Sequencing Center for Infectious Disease"/>
            <person name="Wu L."/>
            <person name="Ma J."/>
        </authorList>
    </citation>
    <scope>NUCLEOTIDE SEQUENCE [LARGE SCALE GENOMIC DNA]</scope>
    <source>
        <strain evidence="21">KCTC 52640</strain>
    </source>
</reference>
<evidence type="ECO:0000256" key="8">
    <source>
        <dbReference type="ARBA" id="ARBA00022475"/>
    </source>
</evidence>
<evidence type="ECO:0000256" key="1">
    <source>
        <dbReference type="ARBA" id="ARBA00001698"/>
    </source>
</evidence>
<evidence type="ECO:0000256" key="17">
    <source>
        <dbReference type="ARBA" id="ARBA00023264"/>
    </source>
</evidence>
<gene>
    <name evidence="20" type="ORF">ACFOSU_16865</name>
</gene>
<dbReference type="GO" id="GO:0016779">
    <property type="term" value="F:nucleotidyltransferase activity"/>
    <property type="evidence" value="ECO:0007669"/>
    <property type="project" value="UniProtKB-KW"/>
</dbReference>
<organism evidence="20 21">
    <name type="scientific">Salinisphaera aquimarina</name>
    <dbReference type="NCBI Taxonomy" id="2094031"/>
    <lineage>
        <taxon>Bacteria</taxon>
        <taxon>Pseudomonadati</taxon>
        <taxon>Pseudomonadota</taxon>
        <taxon>Gammaproteobacteria</taxon>
        <taxon>Salinisphaerales</taxon>
        <taxon>Salinisphaeraceae</taxon>
        <taxon>Salinisphaera</taxon>
    </lineage>
</organism>
<evidence type="ECO:0000256" key="11">
    <source>
        <dbReference type="ARBA" id="ARBA00022692"/>
    </source>
</evidence>
<dbReference type="InterPro" id="IPR000374">
    <property type="entry name" value="PC_trans"/>
</dbReference>
<evidence type="ECO:0000256" key="18">
    <source>
        <dbReference type="RuleBase" id="RU003938"/>
    </source>
</evidence>
<dbReference type="Pfam" id="PF01148">
    <property type="entry name" value="CTP_transf_1"/>
    <property type="match status" value="1"/>
</dbReference>
<evidence type="ECO:0000256" key="3">
    <source>
        <dbReference type="ARBA" id="ARBA00005119"/>
    </source>
</evidence>
<accession>A0ABV7ESP9</accession>
<keyword evidence="14" id="KW-0443">Lipid metabolism</keyword>
<evidence type="ECO:0000313" key="21">
    <source>
        <dbReference type="Proteomes" id="UP001595462"/>
    </source>
</evidence>
<evidence type="ECO:0000256" key="14">
    <source>
        <dbReference type="ARBA" id="ARBA00023098"/>
    </source>
</evidence>
<name>A0ABV7ESP9_9GAMM</name>
<keyword evidence="11 18" id="KW-0812">Transmembrane</keyword>
<feature type="transmembrane region" description="Helical" evidence="19">
    <location>
        <begin position="12"/>
        <end position="41"/>
    </location>
</feature>
<dbReference type="EC" id="2.7.7.41" evidence="6 18"/>